<reference evidence="2 3" key="2">
    <citation type="submission" date="2017-04" db="EMBL/GenBank/DDBJ databases">
        <title>CpG methylation of centromeres and impact of large insertions on vertebrate speciation.</title>
        <authorList>
            <person name="Ichikawa K."/>
            <person name="Yoshimura J."/>
            <person name="Morishita S."/>
        </authorList>
    </citation>
    <scope>NUCLEOTIDE SEQUENCE</scope>
    <source>
        <strain evidence="2 3">HSOK</strain>
    </source>
</reference>
<dbReference type="PROSITE" id="PS50096">
    <property type="entry name" value="IQ"/>
    <property type="match status" value="1"/>
</dbReference>
<dbReference type="SMART" id="SM00015">
    <property type="entry name" value="IQ"/>
    <property type="match status" value="1"/>
</dbReference>
<dbReference type="Proteomes" id="UP000265200">
    <property type="component" value="Chromosome 17"/>
</dbReference>
<dbReference type="PROSITE" id="PS50835">
    <property type="entry name" value="IG_LIKE"/>
    <property type="match status" value="1"/>
</dbReference>
<reference evidence="2" key="3">
    <citation type="submission" date="2025-08" db="UniProtKB">
        <authorList>
            <consortium name="Ensembl"/>
        </authorList>
    </citation>
    <scope>IDENTIFICATION</scope>
    <source>
        <strain evidence="2">HSOK</strain>
    </source>
</reference>
<dbReference type="InterPro" id="IPR000048">
    <property type="entry name" value="IQ_motif_EF-hand-BS"/>
</dbReference>
<dbReference type="AlphaFoldDB" id="A0A3P9HHQ1"/>
<dbReference type="CDD" id="cd23767">
    <property type="entry name" value="IQCD"/>
    <property type="match status" value="1"/>
</dbReference>
<sequence>MDFVTEHIDEKLISTESASLMDITKEDEPELKHAAIKIQAAFKGYKARKDMRPVFREVFKDQTIEPNGTIHLDCVTEGKPDKVRWLKDGDTQGLSQNCPNG</sequence>
<accession>A0A3P9HHQ1</accession>
<dbReference type="Pfam" id="PF00612">
    <property type="entry name" value="IQ"/>
    <property type="match status" value="1"/>
</dbReference>
<organism evidence="2 3">
    <name type="scientific">Oryzias latipes</name>
    <name type="common">Japanese rice fish</name>
    <name type="synonym">Japanese killifish</name>
    <dbReference type="NCBI Taxonomy" id="8090"/>
    <lineage>
        <taxon>Eukaryota</taxon>
        <taxon>Metazoa</taxon>
        <taxon>Chordata</taxon>
        <taxon>Craniata</taxon>
        <taxon>Vertebrata</taxon>
        <taxon>Euteleostomi</taxon>
        <taxon>Actinopterygii</taxon>
        <taxon>Neopterygii</taxon>
        <taxon>Teleostei</taxon>
        <taxon>Neoteleostei</taxon>
        <taxon>Acanthomorphata</taxon>
        <taxon>Ovalentaria</taxon>
        <taxon>Atherinomorphae</taxon>
        <taxon>Beloniformes</taxon>
        <taxon>Adrianichthyidae</taxon>
        <taxon>Oryziinae</taxon>
        <taxon>Oryzias</taxon>
    </lineage>
</organism>
<dbReference type="InterPro" id="IPR013783">
    <property type="entry name" value="Ig-like_fold"/>
</dbReference>
<proteinExistence type="predicted"/>
<evidence type="ECO:0000313" key="2">
    <source>
        <dbReference type="Ensembl" id="ENSORLP00015007028.1"/>
    </source>
</evidence>
<protein>
    <recommendedName>
        <fullName evidence="1">Ig-like domain-containing protein</fullName>
    </recommendedName>
</protein>
<dbReference type="InterPro" id="IPR036179">
    <property type="entry name" value="Ig-like_dom_sf"/>
</dbReference>
<reference evidence="2" key="4">
    <citation type="submission" date="2025-09" db="UniProtKB">
        <authorList>
            <consortium name="Ensembl"/>
        </authorList>
    </citation>
    <scope>IDENTIFICATION</scope>
    <source>
        <strain evidence="2">HSOK</strain>
    </source>
</reference>
<dbReference type="Gene3D" id="1.20.5.190">
    <property type="match status" value="1"/>
</dbReference>
<reference key="1">
    <citation type="journal article" date="2007" name="Nature">
        <title>The medaka draft genome and insights into vertebrate genome evolution.</title>
        <authorList>
            <person name="Kasahara M."/>
            <person name="Naruse K."/>
            <person name="Sasaki S."/>
            <person name="Nakatani Y."/>
            <person name="Qu W."/>
            <person name="Ahsan B."/>
            <person name="Yamada T."/>
            <person name="Nagayasu Y."/>
            <person name="Doi K."/>
            <person name="Kasai Y."/>
            <person name="Jindo T."/>
            <person name="Kobayashi D."/>
            <person name="Shimada A."/>
            <person name="Toyoda A."/>
            <person name="Kuroki Y."/>
            <person name="Fujiyama A."/>
            <person name="Sasaki T."/>
            <person name="Shimizu A."/>
            <person name="Asakawa S."/>
            <person name="Shimizu N."/>
            <person name="Hashimoto S."/>
            <person name="Yang J."/>
            <person name="Lee Y."/>
            <person name="Matsushima K."/>
            <person name="Sugano S."/>
            <person name="Sakaizumi M."/>
            <person name="Narita T."/>
            <person name="Ohishi K."/>
            <person name="Haga S."/>
            <person name="Ohta F."/>
            <person name="Nomoto H."/>
            <person name="Nogata K."/>
            <person name="Morishita T."/>
            <person name="Endo T."/>
            <person name="Shin-I T."/>
            <person name="Takeda H."/>
            <person name="Morishita S."/>
            <person name="Kohara Y."/>
        </authorList>
    </citation>
    <scope>NUCLEOTIDE SEQUENCE [LARGE SCALE GENOMIC DNA]</scope>
    <source>
        <strain>Hd-rR</strain>
    </source>
</reference>
<evidence type="ECO:0000259" key="1">
    <source>
        <dbReference type="PROSITE" id="PS50835"/>
    </source>
</evidence>
<dbReference type="InterPro" id="IPR007110">
    <property type="entry name" value="Ig-like_dom"/>
</dbReference>
<name>A0A3P9HHQ1_ORYLA</name>
<feature type="domain" description="Ig-like" evidence="1">
    <location>
        <begin position="53"/>
        <end position="101"/>
    </location>
</feature>
<dbReference type="Ensembl" id="ENSORLT00015003227.1">
    <property type="protein sequence ID" value="ENSORLP00015007028.1"/>
    <property type="gene ID" value="ENSORLG00015007852.1"/>
</dbReference>
<dbReference type="Gene3D" id="2.60.40.10">
    <property type="entry name" value="Immunoglobulins"/>
    <property type="match status" value="1"/>
</dbReference>
<evidence type="ECO:0000313" key="3">
    <source>
        <dbReference type="Proteomes" id="UP000265200"/>
    </source>
</evidence>
<dbReference type="SUPFAM" id="SSF48726">
    <property type="entry name" value="Immunoglobulin"/>
    <property type="match status" value="1"/>
</dbReference>